<proteinExistence type="predicted"/>
<dbReference type="PANTHER" id="PTHR45436:SF5">
    <property type="entry name" value="SENSOR HISTIDINE KINASE TRCS"/>
    <property type="match status" value="1"/>
</dbReference>
<evidence type="ECO:0000256" key="2">
    <source>
        <dbReference type="ARBA" id="ARBA00012438"/>
    </source>
</evidence>
<feature type="compositionally biased region" description="Low complexity" evidence="6">
    <location>
        <begin position="786"/>
        <end position="798"/>
    </location>
</feature>
<sequence length="824" mass="88210">MRSPRRALTGLDRQRRRSSIRTLLVVLAIVPSLALVGLWGFTTQYLWSKTSELKDQNNIATQAGLPAYTVMAQMQQERSLSAAWLAAPSDPVRAALQDVRGRTDAALGEFVGVLGGLADSDSDVLDRAHAIQEDRDRLPGVRAAIDRRQGTRADLLAPYTAAVEKQMLTFAALSHIDADGHLTARAETLVDMFRATEMITREDAVLTYAAASGRLGAAEFVEFAEAAGARRSLYAEEIRPSLEPEFQGPFQALTESPQWRLLVAVEDAVLGSAVRAPSAGAGIPLPPEAAGWRANLDALSPQLTELNTTRAGAIVQDSRERVDDLELTVWLITALGLLVVVVVSLLCWAVARSLRRRLLGLHAATVDVAKNRLPDAIERLSRGEEVDTAAELPAMPHGKDEIGQVAEAFTAAQRAALDGAARLARERAGHAKVFHNVALRTQSLVGRQLRALDAMENRHQDPEVLEDLFMLDHLATRLRRYEENLVILSGHHPGRRWSKPVRVVDVVRSAVGEVEDYSRIDVHVASDLALSGAAVGPVIHLLAELLENAAQFSPPETPVEVRGMAVAKGLVVEIEDRGLGMGEDEYAALNAELAAPRPFDMVALADDVRLGLFVVAQLADRHGISVTLRPSPYGGTLAIVFLPRELIVGRPDEPVPENPEEQELPSGETTDAARTDGAPVPLPVPSHDAAEDAQETGRPREPVAADVGASASPAEPAVPVGPLAPVVPVAVVPRPAQADREAHAGADAPGGRAKPLPRRVRQASLAAPLRAQPEPPANGDGDGTDAPARPTPQQAAATISAFQRASERARAAEHTSEPPKRDRP</sequence>
<organism evidence="9 10">
    <name type="scientific">Streptodolium elevatio</name>
    <dbReference type="NCBI Taxonomy" id="3157996"/>
    <lineage>
        <taxon>Bacteria</taxon>
        <taxon>Bacillati</taxon>
        <taxon>Actinomycetota</taxon>
        <taxon>Actinomycetes</taxon>
        <taxon>Kitasatosporales</taxon>
        <taxon>Streptomycetaceae</taxon>
        <taxon>Streptodolium</taxon>
    </lineage>
</organism>
<dbReference type="InterPro" id="IPR010910">
    <property type="entry name" value="Nitrate/nitrite_sensing_bac"/>
</dbReference>
<feature type="compositionally biased region" description="Acidic residues" evidence="6">
    <location>
        <begin position="654"/>
        <end position="663"/>
    </location>
</feature>
<feature type="domain" description="NIT" evidence="8">
    <location>
        <begin position="65"/>
        <end position="321"/>
    </location>
</feature>
<keyword evidence="5" id="KW-0418">Kinase</keyword>
<comment type="catalytic activity">
    <reaction evidence="1">
        <text>ATP + protein L-histidine = ADP + protein N-phospho-L-histidine.</text>
        <dbReference type="EC" id="2.7.13.3"/>
    </reaction>
</comment>
<evidence type="ECO:0000256" key="4">
    <source>
        <dbReference type="ARBA" id="ARBA00022679"/>
    </source>
</evidence>
<feature type="region of interest" description="Disordered" evidence="6">
    <location>
        <begin position="736"/>
        <end position="824"/>
    </location>
</feature>
<gene>
    <name evidence="9" type="ORF">AB0C36_08475</name>
</gene>
<dbReference type="PANTHER" id="PTHR45436">
    <property type="entry name" value="SENSOR HISTIDINE KINASE YKOH"/>
    <property type="match status" value="1"/>
</dbReference>
<dbReference type="Proteomes" id="UP001551482">
    <property type="component" value="Unassembled WGS sequence"/>
</dbReference>
<dbReference type="RefSeq" id="WP_358351145.1">
    <property type="nucleotide sequence ID" value="NZ_JBEZFP010000015.1"/>
</dbReference>
<feature type="compositionally biased region" description="Basic and acidic residues" evidence="6">
    <location>
        <begin position="805"/>
        <end position="824"/>
    </location>
</feature>
<keyword evidence="7" id="KW-0812">Transmembrane</keyword>
<dbReference type="SMART" id="SM00387">
    <property type="entry name" value="HATPase_c"/>
    <property type="match status" value="1"/>
</dbReference>
<keyword evidence="7" id="KW-0472">Membrane</keyword>
<evidence type="ECO:0000313" key="9">
    <source>
        <dbReference type="EMBL" id="MEU8133526.1"/>
    </source>
</evidence>
<dbReference type="EC" id="2.7.13.3" evidence="2"/>
<dbReference type="InterPro" id="IPR050428">
    <property type="entry name" value="TCS_sensor_his_kinase"/>
</dbReference>
<accession>A0ABV3DCP6</accession>
<evidence type="ECO:0000256" key="7">
    <source>
        <dbReference type="SAM" id="Phobius"/>
    </source>
</evidence>
<dbReference type="InterPro" id="IPR036890">
    <property type="entry name" value="HATPase_C_sf"/>
</dbReference>
<dbReference type="PROSITE" id="PS50906">
    <property type="entry name" value="NIT"/>
    <property type="match status" value="1"/>
</dbReference>
<dbReference type="Gene3D" id="6.10.340.10">
    <property type="match status" value="1"/>
</dbReference>
<keyword evidence="7" id="KW-1133">Transmembrane helix</keyword>
<evidence type="ECO:0000259" key="8">
    <source>
        <dbReference type="PROSITE" id="PS50906"/>
    </source>
</evidence>
<evidence type="ECO:0000256" key="5">
    <source>
        <dbReference type="ARBA" id="ARBA00022777"/>
    </source>
</evidence>
<keyword evidence="3" id="KW-0597">Phosphoprotein</keyword>
<keyword evidence="10" id="KW-1185">Reference proteome</keyword>
<reference evidence="9 10" key="1">
    <citation type="submission" date="2024-06" db="EMBL/GenBank/DDBJ databases">
        <title>The Natural Products Discovery Center: Release of the First 8490 Sequenced Strains for Exploring Actinobacteria Biosynthetic Diversity.</title>
        <authorList>
            <person name="Kalkreuter E."/>
            <person name="Kautsar S.A."/>
            <person name="Yang D."/>
            <person name="Bader C.D."/>
            <person name="Teijaro C.N."/>
            <person name="Fluegel L."/>
            <person name="Davis C.M."/>
            <person name="Simpson J.R."/>
            <person name="Lauterbach L."/>
            <person name="Steele A.D."/>
            <person name="Gui C."/>
            <person name="Meng S."/>
            <person name="Li G."/>
            <person name="Viehrig K."/>
            <person name="Ye F."/>
            <person name="Su P."/>
            <person name="Kiefer A.F."/>
            <person name="Nichols A."/>
            <person name="Cepeda A.J."/>
            <person name="Yan W."/>
            <person name="Fan B."/>
            <person name="Jiang Y."/>
            <person name="Adhikari A."/>
            <person name="Zheng C.-J."/>
            <person name="Schuster L."/>
            <person name="Cowan T.M."/>
            <person name="Smanski M.J."/>
            <person name="Chevrette M.G."/>
            <person name="De Carvalho L.P.S."/>
            <person name="Shen B."/>
        </authorList>
    </citation>
    <scope>NUCLEOTIDE SEQUENCE [LARGE SCALE GENOMIC DNA]</scope>
    <source>
        <strain evidence="9 10">NPDC048946</strain>
    </source>
</reference>
<evidence type="ECO:0000256" key="6">
    <source>
        <dbReference type="SAM" id="MobiDB-lite"/>
    </source>
</evidence>
<evidence type="ECO:0000313" key="10">
    <source>
        <dbReference type="Proteomes" id="UP001551482"/>
    </source>
</evidence>
<feature type="compositionally biased region" description="Low complexity" evidence="6">
    <location>
        <begin position="707"/>
        <end position="721"/>
    </location>
</feature>
<dbReference type="InterPro" id="IPR013587">
    <property type="entry name" value="Nitrate/nitrite_sensing"/>
</dbReference>
<feature type="region of interest" description="Disordered" evidence="6">
    <location>
        <begin position="650"/>
        <end position="721"/>
    </location>
</feature>
<dbReference type="EMBL" id="JBEZFP010000015">
    <property type="protein sequence ID" value="MEU8133526.1"/>
    <property type="molecule type" value="Genomic_DNA"/>
</dbReference>
<dbReference type="InterPro" id="IPR003594">
    <property type="entry name" value="HATPase_dom"/>
</dbReference>
<evidence type="ECO:0000256" key="1">
    <source>
        <dbReference type="ARBA" id="ARBA00000085"/>
    </source>
</evidence>
<evidence type="ECO:0000256" key="3">
    <source>
        <dbReference type="ARBA" id="ARBA00022553"/>
    </source>
</evidence>
<protein>
    <recommendedName>
        <fullName evidence="2">histidine kinase</fullName>
        <ecNumber evidence="2">2.7.13.3</ecNumber>
    </recommendedName>
</protein>
<comment type="caution">
    <text evidence="9">The sequence shown here is derived from an EMBL/GenBank/DDBJ whole genome shotgun (WGS) entry which is preliminary data.</text>
</comment>
<feature type="transmembrane region" description="Helical" evidence="7">
    <location>
        <begin position="20"/>
        <end position="41"/>
    </location>
</feature>
<dbReference type="SUPFAM" id="SSF55874">
    <property type="entry name" value="ATPase domain of HSP90 chaperone/DNA topoisomerase II/histidine kinase"/>
    <property type="match status" value="1"/>
</dbReference>
<feature type="transmembrane region" description="Helical" evidence="7">
    <location>
        <begin position="327"/>
        <end position="351"/>
    </location>
</feature>
<dbReference type="Pfam" id="PF08376">
    <property type="entry name" value="NIT"/>
    <property type="match status" value="1"/>
</dbReference>
<keyword evidence="4" id="KW-0808">Transferase</keyword>
<dbReference type="Pfam" id="PF02518">
    <property type="entry name" value="HATPase_c"/>
    <property type="match status" value="1"/>
</dbReference>
<dbReference type="Gene3D" id="3.30.565.10">
    <property type="entry name" value="Histidine kinase-like ATPase, C-terminal domain"/>
    <property type="match status" value="1"/>
</dbReference>
<name>A0ABV3DCP6_9ACTN</name>